<proteinExistence type="predicted"/>
<evidence type="ECO:0000313" key="2">
    <source>
        <dbReference type="Proteomes" id="UP000245383"/>
    </source>
</evidence>
<dbReference type="STRING" id="133385.A0A2T9Y333"/>
<name>A0A2T9Y333_9FUNG</name>
<dbReference type="OrthoDB" id="426210at2759"/>
<protein>
    <recommendedName>
        <fullName evidence="3">Reverse transcriptase domain-containing protein</fullName>
    </recommendedName>
</protein>
<reference evidence="1 2" key="1">
    <citation type="journal article" date="2018" name="MBio">
        <title>Comparative Genomics Reveals the Core Gene Toolbox for the Fungus-Insect Symbiosis.</title>
        <authorList>
            <person name="Wang Y."/>
            <person name="Stata M."/>
            <person name="Wang W."/>
            <person name="Stajich J.E."/>
            <person name="White M.M."/>
            <person name="Moncalvo J.M."/>
        </authorList>
    </citation>
    <scope>NUCLEOTIDE SEQUENCE [LARGE SCALE GENOMIC DNA]</scope>
    <source>
        <strain evidence="1 2">SWE-8-4</strain>
    </source>
</reference>
<sequence>MSKNKIGRGFTPISNRPILDTVGTLIVEQNQKLLIWSKHFEGLADDSTENSRTIINNKKYGIQAGIANKLNAVDQKYSILDKEQAGFDFAKAYDKVPHQAIINKIQSMGIGGRLLNLIQVRVPGMKSKIPGLLFADDAVVLAESSEEMQLALDNITTWSDLHEIEINNIKCAMYGTYSFLKNQNITTAIRLKVLQSVLIPIGTYGGELFGMTDLIRQPLKDGSSTWVSGTLRLQRKYNINIEQGATRATVEARNVRNDRSRISSWLKNHKMKNSSKWISLHLLYPELRIGLQTIGKIRAGSYWTTERRAKSQLIAKMYREKCPCCNANVPETIEPILIDCYCWTTIGSKKSLLQLRKEKESNMLPSMELQIAKLMGGIRVARTLIFNGIKRSPTPLSQCPWVWIYPELKTHINYVFKIQNETYWTARCYAKSRFIENSRWQVLRADILAQYINIYRAQVAKKPPLLPASISMRLVGKLLGEELKLSSTRIRKDPTVLCVKTTLATAKFLNAIALSRYLMLNSIRLAPFPPNQCPPGTETLVSQRRVNR</sequence>
<keyword evidence="2" id="KW-1185">Reference proteome</keyword>
<dbReference type="Proteomes" id="UP000245383">
    <property type="component" value="Unassembled WGS sequence"/>
</dbReference>
<comment type="caution">
    <text evidence="1">The sequence shown here is derived from an EMBL/GenBank/DDBJ whole genome shotgun (WGS) entry which is preliminary data.</text>
</comment>
<dbReference type="EMBL" id="MBFR01000610">
    <property type="protein sequence ID" value="PVU86750.1"/>
    <property type="molecule type" value="Genomic_DNA"/>
</dbReference>
<evidence type="ECO:0008006" key="3">
    <source>
        <dbReference type="Google" id="ProtNLM"/>
    </source>
</evidence>
<dbReference type="AlphaFoldDB" id="A0A2T9Y333"/>
<accession>A0A2T9Y333</accession>
<organism evidence="1 2">
    <name type="scientific">Smittium simulii</name>
    <dbReference type="NCBI Taxonomy" id="133385"/>
    <lineage>
        <taxon>Eukaryota</taxon>
        <taxon>Fungi</taxon>
        <taxon>Fungi incertae sedis</taxon>
        <taxon>Zoopagomycota</taxon>
        <taxon>Kickxellomycotina</taxon>
        <taxon>Harpellomycetes</taxon>
        <taxon>Harpellales</taxon>
        <taxon>Legeriomycetaceae</taxon>
        <taxon>Smittium</taxon>
    </lineage>
</organism>
<evidence type="ECO:0000313" key="1">
    <source>
        <dbReference type="EMBL" id="PVU86750.1"/>
    </source>
</evidence>
<gene>
    <name evidence="1" type="ORF">BB561_006571</name>
</gene>